<feature type="compositionally biased region" description="Polar residues" evidence="1">
    <location>
        <begin position="72"/>
        <end position="85"/>
    </location>
</feature>
<feature type="region of interest" description="Disordered" evidence="1">
    <location>
        <begin position="61"/>
        <end position="95"/>
    </location>
</feature>
<keyword evidence="4" id="KW-1185">Reference proteome</keyword>
<dbReference type="AlphaFoldDB" id="A0AAD7HHA1"/>
<gene>
    <name evidence="3" type="ORF">B0H16DRAFT_1604517</name>
</gene>
<feature type="compositionally biased region" description="Basic and acidic residues" evidence="1">
    <location>
        <begin position="86"/>
        <end position="95"/>
    </location>
</feature>
<dbReference type="EMBL" id="JARKIB010000239">
    <property type="protein sequence ID" value="KAJ7720524.1"/>
    <property type="molecule type" value="Genomic_DNA"/>
</dbReference>
<evidence type="ECO:0000256" key="1">
    <source>
        <dbReference type="SAM" id="MobiDB-lite"/>
    </source>
</evidence>
<feature type="domain" description="DUF6534" evidence="2">
    <location>
        <begin position="7"/>
        <end position="44"/>
    </location>
</feature>
<protein>
    <recommendedName>
        <fullName evidence="2">DUF6534 domain-containing protein</fullName>
    </recommendedName>
</protein>
<dbReference type="Proteomes" id="UP001215598">
    <property type="component" value="Unassembled WGS sequence"/>
</dbReference>
<evidence type="ECO:0000313" key="4">
    <source>
        <dbReference type="Proteomes" id="UP001215598"/>
    </source>
</evidence>
<sequence length="95" mass="10328">MVCGGATLILFLKSTDTVYYGIPLYMLGKLYSNSLLATLNARRSPKRAGLWDAVELRLSLPTDSTSGRDRTGTQFSELRFGSTTADTDKGEVSMA</sequence>
<proteinExistence type="predicted"/>
<reference evidence="3" key="1">
    <citation type="submission" date="2023-03" db="EMBL/GenBank/DDBJ databases">
        <title>Massive genome expansion in bonnet fungi (Mycena s.s.) driven by repeated elements and novel gene families across ecological guilds.</title>
        <authorList>
            <consortium name="Lawrence Berkeley National Laboratory"/>
            <person name="Harder C.B."/>
            <person name="Miyauchi S."/>
            <person name="Viragh M."/>
            <person name="Kuo A."/>
            <person name="Thoen E."/>
            <person name="Andreopoulos B."/>
            <person name="Lu D."/>
            <person name="Skrede I."/>
            <person name="Drula E."/>
            <person name="Henrissat B."/>
            <person name="Morin E."/>
            <person name="Kohler A."/>
            <person name="Barry K."/>
            <person name="LaButti K."/>
            <person name="Morin E."/>
            <person name="Salamov A."/>
            <person name="Lipzen A."/>
            <person name="Mereny Z."/>
            <person name="Hegedus B."/>
            <person name="Baldrian P."/>
            <person name="Stursova M."/>
            <person name="Weitz H."/>
            <person name="Taylor A."/>
            <person name="Grigoriev I.V."/>
            <person name="Nagy L.G."/>
            <person name="Martin F."/>
            <person name="Kauserud H."/>
        </authorList>
    </citation>
    <scope>NUCLEOTIDE SEQUENCE</scope>
    <source>
        <strain evidence="3">CBHHK182m</strain>
    </source>
</reference>
<organism evidence="3 4">
    <name type="scientific">Mycena metata</name>
    <dbReference type="NCBI Taxonomy" id="1033252"/>
    <lineage>
        <taxon>Eukaryota</taxon>
        <taxon>Fungi</taxon>
        <taxon>Dikarya</taxon>
        <taxon>Basidiomycota</taxon>
        <taxon>Agaricomycotina</taxon>
        <taxon>Agaricomycetes</taxon>
        <taxon>Agaricomycetidae</taxon>
        <taxon>Agaricales</taxon>
        <taxon>Marasmiineae</taxon>
        <taxon>Mycenaceae</taxon>
        <taxon>Mycena</taxon>
    </lineage>
</organism>
<accession>A0AAD7HHA1</accession>
<dbReference type="InterPro" id="IPR045339">
    <property type="entry name" value="DUF6534"/>
</dbReference>
<evidence type="ECO:0000259" key="2">
    <source>
        <dbReference type="Pfam" id="PF20152"/>
    </source>
</evidence>
<name>A0AAD7HHA1_9AGAR</name>
<comment type="caution">
    <text evidence="3">The sequence shown here is derived from an EMBL/GenBank/DDBJ whole genome shotgun (WGS) entry which is preliminary data.</text>
</comment>
<evidence type="ECO:0000313" key="3">
    <source>
        <dbReference type="EMBL" id="KAJ7720524.1"/>
    </source>
</evidence>
<dbReference type="Pfam" id="PF20152">
    <property type="entry name" value="DUF6534"/>
    <property type="match status" value="1"/>
</dbReference>